<feature type="chain" id="PRO_5018556626" description="Secreted protein" evidence="1">
    <location>
        <begin position="27"/>
        <end position="84"/>
    </location>
</feature>
<dbReference type="OrthoDB" id="4764844at2"/>
<protein>
    <recommendedName>
        <fullName evidence="4">Secreted protein</fullName>
    </recommendedName>
</protein>
<dbReference type="AlphaFoldDB" id="A0A3S4RTK3"/>
<dbReference type="RefSeq" id="WP_048633944.1">
    <property type="nucleotide sequence ID" value="NZ_CVQQ01000015.1"/>
</dbReference>
<evidence type="ECO:0000313" key="2">
    <source>
        <dbReference type="EMBL" id="VEG58141.1"/>
    </source>
</evidence>
<dbReference type="Proteomes" id="UP000279306">
    <property type="component" value="Chromosome"/>
</dbReference>
<accession>A0A3S4RTK3</accession>
<dbReference type="EMBL" id="LR134356">
    <property type="protein sequence ID" value="VEG58141.1"/>
    <property type="molecule type" value="Genomic_DNA"/>
</dbReference>
<sequence length="84" mass="8650">MNITRIAASALIAFASVAGASAPAFAQPITEDSDAWSCVDMGNRICGPDNPRGVPAGQYDEGGVLIPWALSEVPAWCKDICLGA</sequence>
<evidence type="ECO:0008006" key="4">
    <source>
        <dbReference type="Google" id="ProtNLM"/>
    </source>
</evidence>
<reference evidence="2 3" key="1">
    <citation type="submission" date="2018-12" db="EMBL/GenBank/DDBJ databases">
        <authorList>
            <consortium name="Pathogen Informatics"/>
        </authorList>
    </citation>
    <scope>NUCLEOTIDE SEQUENCE [LARGE SCALE GENOMIC DNA]</scope>
    <source>
        <strain evidence="2 3">NCTC10437</strain>
    </source>
</reference>
<keyword evidence="3" id="KW-1185">Reference proteome</keyword>
<evidence type="ECO:0000256" key="1">
    <source>
        <dbReference type="SAM" id="SignalP"/>
    </source>
</evidence>
<keyword evidence="1" id="KW-0732">Signal</keyword>
<name>A0A3S4RTK3_MYCAU</name>
<feature type="signal peptide" evidence="1">
    <location>
        <begin position="1"/>
        <end position="26"/>
    </location>
</feature>
<dbReference type="KEGG" id="mauu:NCTC10437_05165"/>
<evidence type="ECO:0000313" key="3">
    <source>
        <dbReference type="Proteomes" id="UP000279306"/>
    </source>
</evidence>
<organism evidence="2 3">
    <name type="scientific">Mycolicibacterium aurum</name>
    <name type="common">Mycobacterium aurum</name>
    <dbReference type="NCBI Taxonomy" id="1791"/>
    <lineage>
        <taxon>Bacteria</taxon>
        <taxon>Bacillati</taxon>
        <taxon>Actinomycetota</taxon>
        <taxon>Actinomycetes</taxon>
        <taxon>Mycobacteriales</taxon>
        <taxon>Mycobacteriaceae</taxon>
        <taxon>Mycolicibacterium</taxon>
    </lineage>
</organism>
<gene>
    <name evidence="2" type="ORF">NCTC10437_05165</name>
</gene>
<proteinExistence type="predicted"/>